<protein>
    <submittedName>
        <fullName evidence="1">Uncharacterized protein</fullName>
    </submittedName>
</protein>
<gene>
    <name evidence="1" type="primary">Acey_s0234.g3120</name>
    <name evidence="1" type="ORF">Y032_0234g3120</name>
</gene>
<comment type="caution">
    <text evidence="1">The sequence shown here is derived from an EMBL/GenBank/DDBJ whole genome shotgun (WGS) entry which is preliminary data.</text>
</comment>
<proteinExistence type="predicted"/>
<keyword evidence="2" id="KW-1185">Reference proteome</keyword>
<reference evidence="2" key="1">
    <citation type="journal article" date="2015" name="Nat. Genet.">
        <title>The genome and transcriptome of the zoonotic hookworm Ancylostoma ceylanicum identify infection-specific gene families.</title>
        <authorList>
            <person name="Schwarz E.M."/>
            <person name="Hu Y."/>
            <person name="Antoshechkin I."/>
            <person name="Miller M.M."/>
            <person name="Sternberg P.W."/>
            <person name="Aroian R.V."/>
        </authorList>
    </citation>
    <scope>NUCLEOTIDE SEQUENCE</scope>
    <source>
        <strain evidence="2">HY135</strain>
    </source>
</reference>
<dbReference type="AlphaFoldDB" id="A0A016SFQ8"/>
<organism evidence="1 2">
    <name type="scientific">Ancylostoma ceylanicum</name>
    <dbReference type="NCBI Taxonomy" id="53326"/>
    <lineage>
        <taxon>Eukaryota</taxon>
        <taxon>Metazoa</taxon>
        <taxon>Ecdysozoa</taxon>
        <taxon>Nematoda</taxon>
        <taxon>Chromadorea</taxon>
        <taxon>Rhabditida</taxon>
        <taxon>Rhabditina</taxon>
        <taxon>Rhabditomorpha</taxon>
        <taxon>Strongyloidea</taxon>
        <taxon>Ancylostomatidae</taxon>
        <taxon>Ancylostomatinae</taxon>
        <taxon>Ancylostoma</taxon>
    </lineage>
</organism>
<accession>A0A016SFQ8</accession>
<dbReference type="EMBL" id="JARK01001570">
    <property type="protein sequence ID" value="EYB89191.1"/>
    <property type="molecule type" value="Genomic_DNA"/>
</dbReference>
<sequence length="74" mass="8041">MISKPGFRDGVCTSLLEQIYAQRRVSSLILSIEQVNMCSPDFAAVAGSQHSLERTAPAPRSGYFDPMKTGFSST</sequence>
<evidence type="ECO:0000313" key="1">
    <source>
        <dbReference type="EMBL" id="EYB89191.1"/>
    </source>
</evidence>
<name>A0A016SFQ8_9BILA</name>
<dbReference type="Proteomes" id="UP000024635">
    <property type="component" value="Unassembled WGS sequence"/>
</dbReference>
<evidence type="ECO:0000313" key="2">
    <source>
        <dbReference type="Proteomes" id="UP000024635"/>
    </source>
</evidence>